<dbReference type="PANTHER" id="PTHR21371:SF1">
    <property type="entry name" value="KETOL-ACID REDUCTOISOMERASE, MITOCHONDRIAL"/>
    <property type="match status" value="1"/>
</dbReference>
<dbReference type="InterPro" id="IPR008927">
    <property type="entry name" value="6-PGluconate_DH-like_C_sf"/>
</dbReference>
<feature type="binding site" evidence="10">
    <location>
        <begin position="45"/>
        <end position="48"/>
    </location>
    <ligand>
        <name>NADP(+)</name>
        <dbReference type="ChEBI" id="CHEBI:58349"/>
    </ligand>
</feature>
<dbReference type="PROSITE" id="PS51851">
    <property type="entry name" value="KARI_C"/>
    <property type="match status" value="2"/>
</dbReference>
<evidence type="ECO:0000256" key="2">
    <source>
        <dbReference type="ARBA" id="ARBA00004885"/>
    </source>
</evidence>
<evidence type="ECO:0000259" key="12">
    <source>
        <dbReference type="PROSITE" id="PS51850"/>
    </source>
</evidence>
<dbReference type="PROSITE" id="PS51850">
    <property type="entry name" value="KARI_N"/>
    <property type="match status" value="1"/>
</dbReference>
<protein>
    <recommendedName>
        <fullName evidence="10">Ketol-acid reductoisomerase (NADP(+))</fullName>
        <shortName evidence="10">KARI</shortName>
        <ecNumber evidence="10">1.1.1.86</ecNumber>
    </recommendedName>
    <alternativeName>
        <fullName evidence="10">Acetohydroxy-acid isomeroreductase</fullName>
        <shortName evidence="10">AHIR</shortName>
    </alternativeName>
    <alternativeName>
        <fullName evidence="10">Alpha-keto-beta-hydroxylacyl reductoisomerase</fullName>
    </alternativeName>
</protein>
<dbReference type="NCBIfam" id="NF003557">
    <property type="entry name" value="PRK05225.1"/>
    <property type="match status" value="1"/>
</dbReference>
<dbReference type="Gene3D" id="1.10.1040.10">
    <property type="entry name" value="N-(1-d-carboxylethyl)-l-norvaline Dehydrogenase, domain 2"/>
    <property type="match status" value="1"/>
</dbReference>
<evidence type="ECO:0000256" key="8">
    <source>
        <dbReference type="ARBA" id="ARBA00023304"/>
    </source>
</evidence>
<dbReference type="Pfam" id="PF07991">
    <property type="entry name" value="KARI_N"/>
    <property type="match status" value="1"/>
</dbReference>
<dbReference type="NCBIfam" id="TIGR00465">
    <property type="entry name" value="ilvC"/>
    <property type="match status" value="1"/>
</dbReference>
<dbReference type="PANTHER" id="PTHR21371">
    <property type="entry name" value="KETOL-ACID REDUCTOISOMERASE, MITOCHONDRIAL"/>
    <property type="match status" value="1"/>
</dbReference>
<comment type="similarity">
    <text evidence="3 10 11">Belongs to the ketol-acid reductoisomerase family.</text>
</comment>
<feature type="binding site" evidence="10 11">
    <location>
        <position position="389"/>
    </location>
    <ligand>
        <name>Mg(2+)</name>
        <dbReference type="ChEBI" id="CHEBI:18420"/>
        <label>2</label>
    </ligand>
</feature>
<dbReference type="Proteomes" id="UP001056323">
    <property type="component" value="Chromosome"/>
</dbReference>
<reference evidence="14" key="1">
    <citation type="submission" date="2022-05" db="EMBL/GenBank/DDBJ databases">
        <title>Impact of host demography and evolutionary history on endosymbiont molecular evolution: a test in carpenter ants (Genus Camponotus) and their Blochmannia endosymbionts.</title>
        <authorList>
            <person name="Manthey J.D."/>
            <person name="Giron J.C."/>
            <person name="Hruska J.P."/>
        </authorList>
    </citation>
    <scope>NUCLEOTIDE SEQUENCE</scope>
    <source>
        <strain evidence="14">C-049</strain>
    </source>
</reference>
<gene>
    <name evidence="10 14" type="primary">ilvC</name>
    <name evidence="14" type="ORF">M9394_01340</name>
</gene>
<evidence type="ECO:0000313" key="15">
    <source>
        <dbReference type="Proteomes" id="UP001056323"/>
    </source>
</evidence>
<feature type="binding site" evidence="10">
    <location>
        <position position="68"/>
    </location>
    <ligand>
        <name>NADP(+)</name>
        <dbReference type="ChEBI" id="CHEBI:58349"/>
    </ligand>
</feature>
<evidence type="ECO:0000256" key="4">
    <source>
        <dbReference type="ARBA" id="ARBA00022605"/>
    </source>
</evidence>
<feature type="domain" description="KARI C-terminal knotted" evidence="13">
    <location>
        <begin position="345"/>
        <end position="485"/>
    </location>
</feature>
<feature type="active site" evidence="10">
    <location>
        <position position="132"/>
    </location>
</feature>
<comment type="cofactor">
    <cofactor evidence="10">
        <name>Mg(2+)</name>
        <dbReference type="ChEBI" id="CHEBI:18420"/>
    </cofactor>
    <text evidence="10">Binds 2 magnesium ions per subunit.</text>
</comment>
<feature type="domain" description="KARI N-terminal Rossmann" evidence="12">
    <location>
        <begin position="14"/>
        <end position="208"/>
    </location>
</feature>
<keyword evidence="6 10" id="KW-0460">Magnesium</keyword>
<keyword evidence="5 10" id="KW-0479">Metal-binding</keyword>
<feature type="binding site" evidence="11">
    <location>
        <position position="278"/>
    </location>
    <ligand>
        <name>substrate</name>
    </ligand>
</feature>
<dbReference type="InterPro" id="IPR013116">
    <property type="entry name" value="KARI_N"/>
</dbReference>
<dbReference type="InterPro" id="IPR000506">
    <property type="entry name" value="KARI_C"/>
</dbReference>
<feature type="binding site" evidence="10 11">
    <location>
        <position position="217"/>
    </location>
    <ligand>
        <name>Mg(2+)</name>
        <dbReference type="ChEBI" id="CHEBI:18420"/>
        <label>1</label>
    </ligand>
</feature>
<organism evidence="14 15">
    <name type="scientific">Candidatus Blochmanniella camponoti</name>
    <dbReference type="NCBI Taxonomy" id="108080"/>
    <lineage>
        <taxon>Bacteria</taxon>
        <taxon>Pseudomonadati</taxon>
        <taxon>Pseudomonadota</taxon>
        <taxon>Gammaproteobacteria</taxon>
        <taxon>Enterobacterales</taxon>
        <taxon>Enterobacteriaceae</taxon>
        <taxon>ant endosymbionts</taxon>
        <taxon>Candidatus Blochmanniella</taxon>
    </lineage>
</organism>
<comment type="catalytic activity">
    <reaction evidence="9 10">
        <text>(2R)-2,3-dihydroxy-3-methylbutanoate + NADP(+) = (2S)-2-acetolactate + NADPH + H(+)</text>
        <dbReference type="Rhea" id="RHEA:22068"/>
        <dbReference type="ChEBI" id="CHEBI:15378"/>
        <dbReference type="ChEBI" id="CHEBI:49072"/>
        <dbReference type="ChEBI" id="CHEBI:57783"/>
        <dbReference type="ChEBI" id="CHEBI:58349"/>
        <dbReference type="ChEBI" id="CHEBI:58476"/>
        <dbReference type="EC" id="1.1.1.86"/>
    </reaction>
</comment>
<accession>A0AAE9I6Q2</accession>
<evidence type="ECO:0000256" key="1">
    <source>
        <dbReference type="ARBA" id="ARBA00004864"/>
    </source>
</evidence>
<comment type="catalytic activity">
    <reaction evidence="10">
        <text>(2R,3R)-2,3-dihydroxy-3-methylpentanoate + NADP(+) = (S)-2-ethyl-2-hydroxy-3-oxobutanoate + NADPH + H(+)</text>
        <dbReference type="Rhea" id="RHEA:13493"/>
        <dbReference type="ChEBI" id="CHEBI:15378"/>
        <dbReference type="ChEBI" id="CHEBI:49256"/>
        <dbReference type="ChEBI" id="CHEBI:49258"/>
        <dbReference type="ChEBI" id="CHEBI:57783"/>
        <dbReference type="ChEBI" id="CHEBI:58349"/>
        <dbReference type="EC" id="1.1.1.86"/>
    </reaction>
</comment>
<name>A0AAE9I6Q2_9ENTR</name>
<proteinExistence type="inferred from homology"/>
<evidence type="ECO:0000256" key="6">
    <source>
        <dbReference type="ARBA" id="ARBA00022842"/>
    </source>
</evidence>
<feature type="binding site" evidence="10">
    <location>
        <position position="158"/>
    </location>
    <ligand>
        <name>NADP(+)</name>
        <dbReference type="ChEBI" id="CHEBI:58349"/>
    </ligand>
</feature>
<evidence type="ECO:0000256" key="3">
    <source>
        <dbReference type="ARBA" id="ARBA00010318"/>
    </source>
</evidence>
<dbReference type="GO" id="GO:0000287">
    <property type="term" value="F:magnesium ion binding"/>
    <property type="evidence" value="ECO:0007669"/>
    <property type="project" value="UniProtKB-UniRule"/>
</dbReference>
<feature type="binding site" evidence="10 11">
    <location>
        <position position="217"/>
    </location>
    <ligand>
        <name>Mg(2+)</name>
        <dbReference type="ChEBI" id="CHEBI:18420"/>
        <label>2</label>
    </ligand>
</feature>
<evidence type="ECO:0000259" key="13">
    <source>
        <dbReference type="PROSITE" id="PS51851"/>
    </source>
</evidence>
<keyword evidence="8 10" id="KW-0100">Branched-chain amino acid biosynthesis</keyword>
<evidence type="ECO:0000256" key="5">
    <source>
        <dbReference type="ARBA" id="ARBA00022723"/>
    </source>
</evidence>
<dbReference type="InterPro" id="IPR013328">
    <property type="entry name" value="6PGD_dom2"/>
</dbReference>
<dbReference type="Pfam" id="PF01450">
    <property type="entry name" value="KARI_C"/>
    <property type="match status" value="2"/>
</dbReference>
<dbReference type="SUPFAM" id="SSF51735">
    <property type="entry name" value="NAD(P)-binding Rossmann-fold domains"/>
    <property type="match status" value="1"/>
</dbReference>
<dbReference type="GO" id="GO:0005829">
    <property type="term" value="C:cytosol"/>
    <property type="evidence" value="ECO:0007669"/>
    <property type="project" value="TreeGrafter"/>
</dbReference>
<evidence type="ECO:0000256" key="11">
    <source>
        <dbReference type="PROSITE-ProRule" id="PRU01198"/>
    </source>
</evidence>
<sequence length="491" mass="55188">MANYFNTLTFIEKLKHLGKCRFMSNNEFSNGIQALLSKKVAIIGCGSQGLNQGLNMRDSGVNITYALRHESILNKQESWERATRNGFPVGTYDEVIPKSDVVINLTPDKCHTSVIRQIEPLMKHGSTLGYSHGFHIVEVGEKIRQDITVIMVAPKCPGTEVRQEYQRGFGVPALIAVHEENDTYDMGMTLAKSWAFALGSHRAGVLESSFVAEVKSDLMGEQTILCGMLQAGSILCFDYMISNGVNAAYAGKFIQCGWEVITEALKQGGITLMMDRLSNASKIRAFILSEKLKNILKPVFEKHMENILNGVFSTEMMLDWENNDSKLLNWREKTSQLPLEQAPSYQQEILEQTYFDYGILMVAIIKSGVELSFDTMIKSGIAPESAYYESLHELPLIANTIARKKLYEMNMVISDTAEYGNYLFCDKVVPLLKKTIMPNLRTGDLGMSSKNVNVDNIVLRNTNDMIRNHTIEQVGIQLRSYMQNMKSLSFN</sequence>
<feature type="binding site" evidence="10 11">
    <location>
        <position position="221"/>
    </location>
    <ligand>
        <name>Mg(2+)</name>
        <dbReference type="ChEBI" id="CHEBI:18420"/>
        <label>1</label>
    </ligand>
</feature>
<dbReference type="SUPFAM" id="SSF48179">
    <property type="entry name" value="6-phosphogluconate dehydrogenase C-terminal domain-like"/>
    <property type="match status" value="2"/>
</dbReference>
<feature type="binding site" evidence="10">
    <location>
        <position position="78"/>
    </location>
    <ligand>
        <name>NADP(+)</name>
        <dbReference type="ChEBI" id="CHEBI:58349"/>
    </ligand>
</feature>
<evidence type="ECO:0000256" key="9">
    <source>
        <dbReference type="ARBA" id="ARBA00049021"/>
    </source>
</evidence>
<feature type="domain" description="KARI C-terminal knotted" evidence="13">
    <location>
        <begin position="209"/>
        <end position="343"/>
    </location>
</feature>
<dbReference type="GO" id="GO:0004455">
    <property type="term" value="F:ketol-acid reductoisomerase activity"/>
    <property type="evidence" value="ECO:0007669"/>
    <property type="project" value="UniProtKB-UniRule"/>
</dbReference>
<dbReference type="InterPro" id="IPR036291">
    <property type="entry name" value="NAD(P)-bd_dom_sf"/>
</dbReference>
<dbReference type="EMBL" id="CP097751">
    <property type="protein sequence ID" value="URJ27765.1"/>
    <property type="molecule type" value="Genomic_DNA"/>
</dbReference>
<dbReference type="Gene3D" id="3.40.50.720">
    <property type="entry name" value="NAD(P)-binding Rossmann-like Domain"/>
    <property type="match status" value="1"/>
</dbReference>
<comment type="caution">
    <text evidence="10 11">Lacks conserved residue(s) required for the propagation of feature annotation.</text>
</comment>
<feature type="binding site" evidence="10 11">
    <location>
        <position position="393"/>
    </location>
    <ligand>
        <name>Mg(2+)</name>
        <dbReference type="ChEBI" id="CHEBI:18420"/>
        <label>2</label>
    </ligand>
</feature>
<dbReference type="GO" id="GO:0009097">
    <property type="term" value="P:isoleucine biosynthetic process"/>
    <property type="evidence" value="ECO:0007669"/>
    <property type="project" value="UniProtKB-UniRule"/>
</dbReference>
<evidence type="ECO:0000256" key="7">
    <source>
        <dbReference type="ARBA" id="ARBA00023002"/>
    </source>
</evidence>
<keyword evidence="7 10" id="KW-0560">Oxidoreductase</keyword>
<keyword evidence="10" id="KW-0521">NADP</keyword>
<dbReference type="GO" id="GO:0009099">
    <property type="term" value="P:L-valine biosynthetic process"/>
    <property type="evidence" value="ECO:0007669"/>
    <property type="project" value="UniProtKB-UniRule"/>
</dbReference>
<dbReference type="HAMAP" id="MF_00435">
    <property type="entry name" value="IlvC"/>
    <property type="match status" value="1"/>
</dbReference>
<dbReference type="KEGG" id="bhb:M9394_01340"/>
<comment type="function">
    <text evidence="10">Involved in the biosynthesis of branched-chain amino acids (BCAA). Catalyzes an alkyl-migration followed by a ketol-acid reduction of (S)-2-acetolactate (S2AL) to yield (R)-2,3-dihydroxy-isovalerate. In the isomerase reaction, S2AL is rearranged via a Mg-dependent methyl migration to produce 3-hydroxy-3-methyl-2-ketobutyrate (HMKB). In the reductase reaction, this 2-ketoacid undergoes a metal-dependent reduction by NADPH to yield (R)-2,3-dihydroxy-isovalerate.</text>
</comment>
<dbReference type="AlphaFoldDB" id="A0AAE9I6Q2"/>
<dbReference type="EC" id="1.1.1.86" evidence="10"/>
<keyword evidence="4 10" id="KW-0028">Amino-acid biosynthesis</keyword>
<dbReference type="InterPro" id="IPR013023">
    <property type="entry name" value="KARI"/>
</dbReference>
<feature type="binding site" evidence="10 11">
    <location>
        <position position="414"/>
    </location>
    <ligand>
        <name>substrate</name>
    </ligand>
</feature>
<comment type="pathway">
    <text evidence="2 10">Amino-acid biosynthesis; L-isoleucine biosynthesis; L-isoleucine from 2-oxobutanoate: step 2/4.</text>
</comment>
<evidence type="ECO:0000313" key="14">
    <source>
        <dbReference type="EMBL" id="URJ27765.1"/>
    </source>
</evidence>
<dbReference type="RefSeq" id="WP_250250188.1">
    <property type="nucleotide sequence ID" value="NZ_CP097751.1"/>
</dbReference>
<evidence type="ECO:0000256" key="10">
    <source>
        <dbReference type="HAMAP-Rule" id="MF_00435"/>
    </source>
</evidence>
<comment type="pathway">
    <text evidence="1 10">Amino-acid biosynthesis; L-valine biosynthesis; L-valine from pyruvate: step 2/4.</text>
</comment>